<dbReference type="EMBL" id="JBHSBL010000028">
    <property type="protein sequence ID" value="MFC4071679.1"/>
    <property type="molecule type" value="Genomic_DNA"/>
</dbReference>
<dbReference type="Proteomes" id="UP001595867">
    <property type="component" value="Unassembled WGS sequence"/>
</dbReference>
<organism evidence="2 3">
    <name type="scientific">Actinoplanes subglobosus</name>
    <dbReference type="NCBI Taxonomy" id="1547892"/>
    <lineage>
        <taxon>Bacteria</taxon>
        <taxon>Bacillati</taxon>
        <taxon>Actinomycetota</taxon>
        <taxon>Actinomycetes</taxon>
        <taxon>Micromonosporales</taxon>
        <taxon>Micromonosporaceae</taxon>
        <taxon>Actinoplanes</taxon>
    </lineage>
</organism>
<evidence type="ECO:0008006" key="4">
    <source>
        <dbReference type="Google" id="ProtNLM"/>
    </source>
</evidence>
<keyword evidence="3" id="KW-1185">Reference proteome</keyword>
<dbReference type="RefSeq" id="WP_378072549.1">
    <property type="nucleotide sequence ID" value="NZ_JBHSBL010000028.1"/>
</dbReference>
<proteinExistence type="predicted"/>
<name>A0ABV8J9H0_9ACTN</name>
<comment type="caution">
    <text evidence="2">The sequence shown here is derived from an EMBL/GenBank/DDBJ whole genome shotgun (WGS) entry which is preliminary data.</text>
</comment>
<protein>
    <recommendedName>
        <fullName evidence="4">Secreted protein</fullName>
    </recommendedName>
</protein>
<reference evidence="3" key="1">
    <citation type="journal article" date="2019" name="Int. J. Syst. Evol. Microbiol.">
        <title>The Global Catalogue of Microorganisms (GCM) 10K type strain sequencing project: providing services to taxonomists for standard genome sequencing and annotation.</title>
        <authorList>
            <consortium name="The Broad Institute Genomics Platform"/>
            <consortium name="The Broad Institute Genome Sequencing Center for Infectious Disease"/>
            <person name="Wu L."/>
            <person name="Ma J."/>
        </authorList>
    </citation>
    <scope>NUCLEOTIDE SEQUENCE [LARGE SCALE GENOMIC DNA]</scope>
    <source>
        <strain evidence="3">TBRC 5832</strain>
    </source>
</reference>
<accession>A0ABV8J9H0</accession>
<feature type="chain" id="PRO_5045770246" description="Secreted protein" evidence="1">
    <location>
        <begin position="24"/>
        <end position="100"/>
    </location>
</feature>
<sequence>MATAAVMMGAGFGSVALASPALAAGCSVSNYGEKGARDYCVVGAAVYKHRAVIKCRKVAGGTYTRYAAWKNPGVFTYVYCTGNDSRLSVSYETQILVIET</sequence>
<evidence type="ECO:0000256" key="1">
    <source>
        <dbReference type="SAM" id="SignalP"/>
    </source>
</evidence>
<evidence type="ECO:0000313" key="2">
    <source>
        <dbReference type="EMBL" id="MFC4071679.1"/>
    </source>
</evidence>
<keyword evidence="1" id="KW-0732">Signal</keyword>
<gene>
    <name evidence="2" type="ORF">ACFO0C_42655</name>
</gene>
<feature type="signal peptide" evidence="1">
    <location>
        <begin position="1"/>
        <end position="23"/>
    </location>
</feature>
<evidence type="ECO:0000313" key="3">
    <source>
        <dbReference type="Proteomes" id="UP001595867"/>
    </source>
</evidence>